<protein>
    <submittedName>
        <fullName evidence="1">Uncharacterized protein</fullName>
    </submittedName>
</protein>
<sequence>MKFQTNDFTEKFDLKMFHLLIQQDQTT</sequence>
<name>T1GKS2_MEGSC</name>
<dbReference type="HOGENOM" id="CLU_3415387_0_0_1"/>
<keyword evidence="2" id="KW-1185">Reference proteome</keyword>
<proteinExistence type="predicted"/>
<reference evidence="2" key="1">
    <citation type="submission" date="2013-02" db="EMBL/GenBank/DDBJ databases">
        <authorList>
            <person name="Hughes D."/>
        </authorList>
    </citation>
    <scope>NUCLEOTIDE SEQUENCE</scope>
    <source>
        <strain>Durham</strain>
        <strain evidence="2">NC isolate 2 -- Noor lab</strain>
    </source>
</reference>
<dbReference type="AlphaFoldDB" id="T1GKS2"/>
<dbReference type="EnsemblMetazoa" id="MESCA004099-RA">
    <property type="protein sequence ID" value="MESCA004099-PA"/>
    <property type="gene ID" value="MESCA004099"/>
</dbReference>
<dbReference type="EMBL" id="CAQQ02071507">
    <property type="status" value="NOT_ANNOTATED_CDS"/>
    <property type="molecule type" value="Genomic_DNA"/>
</dbReference>
<organism evidence="1 2">
    <name type="scientific">Megaselia scalaris</name>
    <name type="common">Humpbacked fly</name>
    <name type="synonym">Phora scalaris</name>
    <dbReference type="NCBI Taxonomy" id="36166"/>
    <lineage>
        <taxon>Eukaryota</taxon>
        <taxon>Metazoa</taxon>
        <taxon>Ecdysozoa</taxon>
        <taxon>Arthropoda</taxon>
        <taxon>Hexapoda</taxon>
        <taxon>Insecta</taxon>
        <taxon>Pterygota</taxon>
        <taxon>Neoptera</taxon>
        <taxon>Endopterygota</taxon>
        <taxon>Diptera</taxon>
        <taxon>Brachycera</taxon>
        <taxon>Muscomorpha</taxon>
        <taxon>Platypezoidea</taxon>
        <taxon>Phoridae</taxon>
        <taxon>Megaseliini</taxon>
        <taxon>Megaselia</taxon>
    </lineage>
</organism>
<reference evidence="1" key="2">
    <citation type="submission" date="2015-06" db="UniProtKB">
        <authorList>
            <consortium name="EnsemblMetazoa"/>
        </authorList>
    </citation>
    <scope>IDENTIFICATION</scope>
</reference>
<evidence type="ECO:0000313" key="1">
    <source>
        <dbReference type="EnsemblMetazoa" id="MESCA004099-PA"/>
    </source>
</evidence>
<evidence type="ECO:0000313" key="2">
    <source>
        <dbReference type="Proteomes" id="UP000015102"/>
    </source>
</evidence>
<accession>T1GKS2</accession>
<dbReference type="Proteomes" id="UP000015102">
    <property type="component" value="Unassembled WGS sequence"/>
</dbReference>